<organism evidence="3">
    <name type="scientific">marine sediment metagenome</name>
    <dbReference type="NCBI Taxonomy" id="412755"/>
    <lineage>
        <taxon>unclassified sequences</taxon>
        <taxon>metagenomes</taxon>
        <taxon>ecological metagenomes</taxon>
    </lineage>
</organism>
<dbReference type="PROSITE" id="PS51318">
    <property type="entry name" value="TAT"/>
    <property type="match status" value="1"/>
</dbReference>
<dbReference type="AlphaFoldDB" id="A0A0F9RY46"/>
<reference evidence="3" key="1">
    <citation type="journal article" date="2015" name="Nature">
        <title>Complex archaea that bridge the gap between prokaryotes and eukaryotes.</title>
        <authorList>
            <person name="Spang A."/>
            <person name="Saw J.H."/>
            <person name="Jorgensen S.L."/>
            <person name="Zaremba-Niedzwiedzka K."/>
            <person name="Martijn J."/>
            <person name="Lind A.E."/>
            <person name="van Eijk R."/>
            <person name="Schleper C."/>
            <person name="Guy L."/>
            <person name="Ettema T.J."/>
        </authorList>
    </citation>
    <scope>NUCLEOTIDE SEQUENCE</scope>
</reference>
<dbReference type="EMBL" id="LAZR01000660">
    <property type="protein sequence ID" value="KKN61375.1"/>
    <property type="molecule type" value="Genomic_DNA"/>
</dbReference>
<sequence length="413" mass="45232">MKLSRRQFTRLASGGLAFASLQGTLSTAGLAQEKPIKVANILDQTGGLNIYSLKQMKAVAMAADEINKAGGLLGRPIELIFYDAQSSNQLYSQYATQALLRDEVDVIHGGVTSSSREVIRPIVGRFKGLYVYNSLYEGGVCDRRHVSTGMVPGQQLDALCPYVVNELGGKKGYILAADYNYGHITSKWLQKYIRELGGEDLAVEFIPLDVSNFSSVIARIQDAKPDVVWSALVGAAHMSFYRQFHATIGTDKMMLASTTYSIGREHVELAPEEGKGIILATSFYDGLDTPAANDFVRRFKEYTGENDYIGEYGEGGYRGMSLWAEAVRRAGSAEPDAVMEALGGTSVEGAGGLYTIDGQTNHTIMNIHVAVQDDKQEFEAIRTFDQMPPIDTQLVCNLNENPNDTTQYEVQLD</sequence>
<proteinExistence type="predicted"/>
<dbReference type="SUPFAM" id="SSF53822">
    <property type="entry name" value="Periplasmic binding protein-like I"/>
    <property type="match status" value="1"/>
</dbReference>
<dbReference type="PANTHER" id="PTHR47628">
    <property type="match status" value="1"/>
</dbReference>
<evidence type="ECO:0000259" key="2">
    <source>
        <dbReference type="Pfam" id="PF13458"/>
    </source>
</evidence>
<dbReference type="InterPro" id="IPR006311">
    <property type="entry name" value="TAT_signal"/>
</dbReference>
<protein>
    <recommendedName>
        <fullName evidence="2">Leucine-binding protein domain-containing protein</fullName>
    </recommendedName>
</protein>
<dbReference type="Pfam" id="PF13458">
    <property type="entry name" value="Peripla_BP_6"/>
    <property type="match status" value="1"/>
</dbReference>
<evidence type="ECO:0000256" key="1">
    <source>
        <dbReference type="ARBA" id="ARBA00022729"/>
    </source>
</evidence>
<comment type="caution">
    <text evidence="3">The sequence shown here is derived from an EMBL/GenBank/DDBJ whole genome shotgun (WGS) entry which is preliminary data.</text>
</comment>
<feature type="domain" description="Leucine-binding protein" evidence="2">
    <location>
        <begin position="35"/>
        <end position="373"/>
    </location>
</feature>
<evidence type="ECO:0000313" key="3">
    <source>
        <dbReference type="EMBL" id="KKN61375.1"/>
    </source>
</evidence>
<dbReference type="Gene3D" id="3.40.50.2300">
    <property type="match status" value="2"/>
</dbReference>
<dbReference type="PANTHER" id="PTHR47628:SF1">
    <property type="entry name" value="ALIPHATIC AMIDASE EXPRESSION-REGULATING PROTEIN"/>
    <property type="match status" value="1"/>
</dbReference>
<keyword evidence="1" id="KW-0732">Signal</keyword>
<gene>
    <name evidence="3" type="ORF">LCGC14_0522420</name>
</gene>
<dbReference type="InterPro" id="IPR028081">
    <property type="entry name" value="Leu-bd"/>
</dbReference>
<name>A0A0F9RY46_9ZZZZ</name>
<dbReference type="InterPro" id="IPR028082">
    <property type="entry name" value="Peripla_BP_I"/>
</dbReference>
<accession>A0A0F9RY46</accession>